<dbReference type="AlphaFoldDB" id="A0A5C6U514"/>
<dbReference type="InterPro" id="IPR057744">
    <property type="entry name" value="OTAase-like"/>
</dbReference>
<dbReference type="RefSeq" id="WP_147084404.1">
    <property type="nucleotide sequence ID" value="NZ_VOQR01000002.1"/>
</dbReference>
<dbReference type="PANTHER" id="PTHR43135">
    <property type="entry name" value="ALPHA-D-RIBOSE 1-METHYLPHOSPHONATE 5-TRIPHOSPHATE DIPHOSPHATASE"/>
    <property type="match status" value="1"/>
</dbReference>
<dbReference type="InterPro" id="IPR032466">
    <property type="entry name" value="Metal_Hydrolase"/>
</dbReference>
<dbReference type="SUPFAM" id="SSF51338">
    <property type="entry name" value="Composite domain of metallo-dependent hydrolases"/>
    <property type="match status" value="1"/>
</dbReference>
<proteinExistence type="predicted"/>
<evidence type="ECO:0000259" key="1">
    <source>
        <dbReference type="Pfam" id="PF01979"/>
    </source>
</evidence>
<dbReference type="InterPro" id="IPR011059">
    <property type="entry name" value="Metal-dep_hydrolase_composite"/>
</dbReference>
<organism evidence="2 3">
    <name type="scientific">Sphingomonas ginsenosidivorax</name>
    <dbReference type="NCBI Taxonomy" id="862135"/>
    <lineage>
        <taxon>Bacteria</taxon>
        <taxon>Pseudomonadati</taxon>
        <taxon>Pseudomonadota</taxon>
        <taxon>Alphaproteobacteria</taxon>
        <taxon>Sphingomonadales</taxon>
        <taxon>Sphingomonadaceae</taxon>
        <taxon>Sphingomonas</taxon>
    </lineage>
</organism>
<gene>
    <name evidence="2" type="ORF">FSB78_18740</name>
</gene>
<dbReference type="InterPro" id="IPR051781">
    <property type="entry name" value="Metallo-dep_Hydrolase"/>
</dbReference>
<protein>
    <submittedName>
        <fullName evidence="2">Amidohydrolase family protein</fullName>
    </submittedName>
</protein>
<dbReference type="CDD" id="cd01299">
    <property type="entry name" value="Met_dep_hydrolase_A"/>
    <property type="match status" value="1"/>
</dbReference>
<evidence type="ECO:0000313" key="2">
    <source>
        <dbReference type="EMBL" id="TXC68013.1"/>
    </source>
</evidence>
<sequence length="429" mass="46723">MNAESTLFCNVNILDGTGAQPYRGDVLVRGNRIDRIARAGQTCIAHDLATNVVDGGGHRTLMPGLCDAHTHITWNNGTNLHATTALPIEEHLLLTIDNARTYLDCGYTMCVGAASAKERLDVVIRDSINSGRIPGPRLLASGMEIATTGADVNPSLTADGVEEIRKTVRSVCKLGVDTVKLSMSGEQITGAALNHETFFTDAEVAVAVEEASRRGARVCAHARNQHSIKLCVKHGVNIIYHASFVDEEALDMLEAAKDRVFVAPGLAWLIMTCYHASDWGITPEAAEQMGYVDELENAIESMKKMHQRGIRVLPGGDYGFAWTPHGTYAKDLEYFVDLLGFTPMETILSATKLGGEIMGDPEHLGQLREGYFADLLLVDGDPLRDITILQDRDNLLAIMKDGAFHKAPPSAEARIQRLPRFDHLRVVAA</sequence>
<feature type="domain" description="Amidohydrolase-related" evidence="1">
    <location>
        <begin position="60"/>
        <end position="402"/>
    </location>
</feature>
<dbReference type="Gene3D" id="3.20.20.140">
    <property type="entry name" value="Metal-dependent hydrolases"/>
    <property type="match status" value="1"/>
</dbReference>
<dbReference type="Proteomes" id="UP000321250">
    <property type="component" value="Unassembled WGS sequence"/>
</dbReference>
<dbReference type="InterPro" id="IPR006680">
    <property type="entry name" value="Amidohydro-rel"/>
</dbReference>
<keyword evidence="2" id="KW-0378">Hydrolase</keyword>
<accession>A0A5C6U514</accession>
<dbReference type="Gene3D" id="2.30.40.10">
    <property type="entry name" value="Urease, subunit C, domain 1"/>
    <property type="match status" value="1"/>
</dbReference>
<evidence type="ECO:0000313" key="3">
    <source>
        <dbReference type="Proteomes" id="UP000321250"/>
    </source>
</evidence>
<name>A0A5C6U514_9SPHN</name>
<dbReference type="SUPFAM" id="SSF51556">
    <property type="entry name" value="Metallo-dependent hydrolases"/>
    <property type="match status" value="1"/>
</dbReference>
<dbReference type="GO" id="GO:0016810">
    <property type="term" value="F:hydrolase activity, acting on carbon-nitrogen (but not peptide) bonds"/>
    <property type="evidence" value="ECO:0007669"/>
    <property type="project" value="InterPro"/>
</dbReference>
<dbReference type="EMBL" id="VOQR01000002">
    <property type="protein sequence ID" value="TXC68013.1"/>
    <property type="molecule type" value="Genomic_DNA"/>
</dbReference>
<comment type="caution">
    <text evidence="2">The sequence shown here is derived from an EMBL/GenBank/DDBJ whole genome shotgun (WGS) entry which is preliminary data.</text>
</comment>
<keyword evidence="3" id="KW-1185">Reference proteome</keyword>
<dbReference type="Pfam" id="PF01979">
    <property type="entry name" value="Amidohydro_1"/>
    <property type="match status" value="1"/>
</dbReference>
<reference evidence="2 3" key="1">
    <citation type="journal article" date="2013" name="Antonie Van Leeuwenhoek">
        <title>Sphingomonas ginsenosidivorax sp. nov., with the ability to transform ginsenosides.</title>
        <authorList>
            <person name="Jin X.F."/>
            <person name="Kim J.K."/>
            <person name="Liu Q.M."/>
            <person name="Kang M.S."/>
            <person name="He D."/>
            <person name="Jin F.X."/>
            <person name="Kim S.C."/>
            <person name="Im W.T."/>
        </authorList>
    </citation>
    <scope>NUCLEOTIDE SEQUENCE [LARGE SCALE GENOMIC DNA]</scope>
    <source>
        <strain evidence="2 3">KHI67</strain>
    </source>
</reference>
<dbReference type="PANTHER" id="PTHR43135:SF3">
    <property type="entry name" value="ALPHA-D-RIBOSE 1-METHYLPHOSPHONATE 5-TRIPHOSPHATE DIPHOSPHATASE"/>
    <property type="match status" value="1"/>
</dbReference>
<dbReference type="OrthoDB" id="8098664at2"/>